<dbReference type="Pfam" id="PF17823">
    <property type="entry name" value="DUF5585"/>
    <property type="match status" value="1"/>
</dbReference>
<evidence type="ECO:0000256" key="1">
    <source>
        <dbReference type="ARBA" id="ARBA00004479"/>
    </source>
</evidence>
<dbReference type="Proteomes" id="UP000054308">
    <property type="component" value="Unassembled WGS sequence"/>
</dbReference>
<keyword evidence="2 8" id="KW-0812">Transmembrane</keyword>
<gene>
    <name evidence="10" type="ORF">N300_02628</name>
</gene>
<dbReference type="STRING" id="9244.A0A091JAK2"/>
<keyword evidence="3" id="KW-0732">Signal</keyword>
<dbReference type="PANTHER" id="PTHR46876:SF3">
    <property type="entry name" value="MANSC DOMAIN CONTAINING 1"/>
    <property type="match status" value="1"/>
</dbReference>
<name>A0A091JAK2_CALAN</name>
<feature type="compositionally biased region" description="Low complexity" evidence="7">
    <location>
        <begin position="230"/>
        <end position="244"/>
    </location>
</feature>
<dbReference type="GO" id="GO:0016020">
    <property type="term" value="C:membrane"/>
    <property type="evidence" value="ECO:0007669"/>
    <property type="project" value="UniProtKB-SubCell"/>
</dbReference>
<feature type="compositionally biased region" description="Polar residues" evidence="7">
    <location>
        <begin position="140"/>
        <end position="164"/>
    </location>
</feature>
<feature type="non-terminal residue" evidence="10">
    <location>
        <position position="1"/>
    </location>
</feature>
<dbReference type="PROSITE" id="PS50986">
    <property type="entry name" value="MANSC"/>
    <property type="match status" value="1"/>
</dbReference>
<evidence type="ECO:0000256" key="8">
    <source>
        <dbReference type="SAM" id="Phobius"/>
    </source>
</evidence>
<evidence type="ECO:0000256" key="3">
    <source>
        <dbReference type="ARBA" id="ARBA00022729"/>
    </source>
</evidence>
<dbReference type="InterPro" id="IPR041056">
    <property type="entry name" value="DUF5585"/>
</dbReference>
<dbReference type="InterPro" id="IPR011106">
    <property type="entry name" value="MANSC_N"/>
</dbReference>
<dbReference type="PANTHER" id="PTHR46876">
    <property type="entry name" value="LOW-DENSITY LIPOPROTEIN RECEPTOR-RELATED PROTEIN 11"/>
    <property type="match status" value="1"/>
</dbReference>
<accession>A0A091JAK2</accession>
<feature type="compositionally biased region" description="Polar residues" evidence="7">
    <location>
        <begin position="217"/>
        <end position="226"/>
    </location>
</feature>
<keyword evidence="6" id="KW-0325">Glycoprotein</keyword>
<feature type="region of interest" description="Disordered" evidence="7">
    <location>
        <begin position="180"/>
        <end position="202"/>
    </location>
</feature>
<dbReference type="EMBL" id="KL218797">
    <property type="protein sequence ID" value="KFP08736.1"/>
    <property type="molecule type" value="Genomic_DNA"/>
</dbReference>
<evidence type="ECO:0000256" key="5">
    <source>
        <dbReference type="ARBA" id="ARBA00023136"/>
    </source>
</evidence>
<dbReference type="SMART" id="SM00765">
    <property type="entry name" value="MANEC"/>
    <property type="match status" value="1"/>
</dbReference>
<dbReference type="InterPro" id="IPR013980">
    <property type="entry name" value="MANSC_dom"/>
</dbReference>
<feature type="region of interest" description="Disordered" evidence="7">
    <location>
        <begin position="217"/>
        <end position="244"/>
    </location>
</feature>
<evidence type="ECO:0000256" key="4">
    <source>
        <dbReference type="ARBA" id="ARBA00022989"/>
    </source>
</evidence>
<evidence type="ECO:0000256" key="7">
    <source>
        <dbReference type="SAM" id="MobiDB-lite"/>
    </source>
</evidence>
<feature type="compositionally biased region" description="Low complexity" evidence="7">
    <location>
        <begin position="287"/>
        <end position="301"/>
    </location>
</feature>
<feature type="transmembrane region" description="Helical" evidence="8">
    <location>
        <begin position="391"/>
        <end position="410"/>
    </location>
</feature>
<evidence type="ECO:0000256" key="6">
    <source>
        <dbReference type="ARBA" id="ARBA00023180"/>
    </source>
</evidence>
<keyword evidence="11" id="KW-1185">Reference proteome</keyword>
<keyword evidence="5 8" id="KW-0472">Membrane</keyword>
<evidence type="ECO:0000259" key="9">
    <source>
        <dbReference type="PROSITE" id="PS50986"/>
    </source>
</evidence>
<reference evidence="10 11" key="1">
    <citation type="submission" date="2014-04" db="EMBL/GenBank/DDBJ databases">
        <title>Genome evolution of avian class.</title>
        <authorList>
            <person name="Zhang G."/>
            <person name="Li C."/>
        </authorList>
    </citation>
    <scope>NUCLEOTIDE SEQUENCE [LARGE SCALE GENOMIC DNA]</scope>
    <source>
        <strain evidence="10">BGI_N300</strain>
    </source>
</reference>
<proteinExistence type="predicted"/>
<feature type="domain" description="MANSC" evidence="9">
    <location>
        <begin position="21"/>
        <end position="105"/>
    </location>
</feature>
<protein>
    <submittedName>
        <fullName evidence="10">MANSC domain-containing protein 1</fullName>
    </submittedName>
</protein>
<evidence type="ECO:0000313" key="11">
    <source>
        <dbReference type="Proteomes" id="UP000054308"/>
    </source>
</evidence>
<comment type="subcellular location">
    <subcellularLocation>
        <location evidence="1">Membrane</location>
        <topology evidence="1">Single-pass type I membrane protein</topology>
    </subcellularLocation>
</comment>
<dbReference type="Pfam" id="PF07502">
    <property type="entry name" value="MANEC"/>
    <property type="match status" value="1"/>
</dbReference>
<keyword evidence="4 8" id="KW-1133">Transmembrane helix</keyword>
<feature type="region of interest" description="Disordered" evidence="7">
    <location>
        <begin position="136"/>
        <end position="168"/>
    </location>
</feature>
<feature type="region of interest" description="Disordered" evidence="7">
    <location>
        <begin position="269"/>
        <end position="319"/>
    </location>
</feature>
<evidence type="ECO:0000256" key="2">
    <source>
        <dbReference type="ARBA" id="ARBA00022692"/>
    </source>
</evidence>
<feature type="region of interest" description="Disordered" evidence="7">
    <location>
        <begin position="348"/>
        <end position="368"/>
    </location>
</feature>
<evidence type="ECO:0000313" key="10">
    <source>
        <dbReference type="EMBL" id="KFP08736.1"/>
    </source>
</evidence>
<dbReference type="AlphaFoldDB" id="A0A091JAK2"/>
<feature type="non-terminal residue" evidence="10">
    <location>
        <position position="436"/>
    </location>
</feature>
<sequence>LLMITCVMSGPSLSQECSAEKRENVIVDINLALAKGVGGTEPVHAATPEACVQHCCSGEKLSGGKMCNLVIFNAQRTSVYPSCYLFFCPSTEACPMKPATGYVSYKLIRETRAPENTSFESEDSFSNEYSLPSDTGAFISHSQTSPQKPTAAVQQSVSQPSELPNSMAKHLDNSEFHTAFPESQQAKHPESLDPTPRQKVMNLPSNASSAVHIGNLSASFPTTQSPVPEPSSTILTPLPTSTSQLELQTTSLPTTLGGAKPTAVTTTLLPAAGRGKPATPDTTIAVTPLPLSSPTASASTTKQVTTSSRSATTLPGLRNPAIPLETTIVSSNNSSQVTLLSSSGFTLSSSGSPTASQNNPEGYDLPDSESYLPEGVLREKGVIQLEEKSSLIAALLFGVIFFLLVIALTGKKIRESLQKRHYTRLDYLINGIYADV</sequence>
<feature type="compositionally biased region" description="Polar residues" evidence="7">
    <location>
        <begin position="302"/>
        <end position="313"/>
    </location>
</feature>
<organism evidence="10 11">
    <name type="scientific">Calypte anna</name>
    <name type="common">Anna's hummingbird</name>
    <name type="synonym">Archilochus anna</name>
    <dbReference type="NCBI Taxonomy" id="9244"/>
    <lineage>
        <taxon>Eukaryota</taxon>
        <taxon>Metazoa</taxon>
        <taxon>Chordata</taxon>
        <taxon>Craniata</taxon>
        <taxon>Vertebrata</taxon>
        <taxon>Euteleostomi</taxon>
        <taxon>Archelosauria</taxon>
        <taxon>Archosauria</taxon>
        <taxon>Dinosauria</taxon>
        <taxon>Saurischia</taxon>
        <taxon>Theropoda</taxon>
        <taxon>Coelurosauria</taxon>
        <taxon>Aves</taxon>
        <taxon>Neognathae</taxon>
        <taxon>Neoaves</taxon>
        <taxon>Strisores</taxon>
        <taxon>Apodiformes</taxon>
        <taxon>Trochilidae</taxon>
        <taxon>Calypte</taxon>
    </lineage>
</organism>